<organism evidence="2">
    <name type="scientific">Harpegnathos saltator</name>
    <name type="common">Jerdon's jumping ant</name>
    <dbReference type="NCBI Taxonomy" id="610380"/>
    <lineage>
        <taxon>Eukaryota</taxon>
        <taxon>Metazoa</taxon>
        <taxon>Ecdysozoa</taxon>
        <taxon>Arthropoda</taxon>
        <taxon>Hexapoda</taxon>
        <taxon>Insecta</taxon>
        <taxon>Pterygota</taxon>
        <taxon>Neoptera</taxon>
        <taxon>Endopterygota</taxon>
        <taxon>Hymenoptera</taxon>
        <taxon>Apocrita</taxon>
        <taxon>Aculeata</taxon>
        <taxon>Formicoidea</taxon>
        <taxon>Formicidae</taxon>
        <taxon>Ponerinae</taxon>
        <taxon>Ponerini</taxon>
        <taxon>Harpegnathos</taxon>
    </lineage>
</organism>
<protein>
    <recommendedName>
        <fullName evidence="3">GTP cyclohydrolase 1 feedback regulatory protein</fullName>
    </recommendedName>
</protein>
<name>E2BTX8_HARSA</name>
<evidence type="ECO:0008006" key="3">
    <source>
        <dbReference type="Google" id="ProtNLM"/>
    </source>
</evidence>
<dbReference type="GO" id="GO:0009890">
    <property type="term" value="P:negative regulation of biosynthetic process"/>
    <property type="evidence" value="ECO:0007669"/>
    <property type="project" value="InterPro"/>
</dbReference>
<dbReference type="OMA" id="EITWTLQ"/>
<dbReference type="Gene3D" id="3.30.1410.10">
    <property type="entry name" value="GTP cyclohydrolase I feedback regulatory protein GFRP"/>
    <property type="match status" value="1"/>
</dbReference>
<dbReference type="KEGG" id="hst:105186480"/>
<reference evidence="1 2" key="1">
    <citation type="journal article" date="2010" name="Science">
        <title>Genomic comparison of the ants Camponotus floridanus and Harpegnathos saltator.</title>
        <authorList>
            <person name="Bonasio R."/>
            <person name="Zhang G."/>
            <person name="Ye C."/>
            <person name="Mutti N.S."/>
            <person name="Fang X."/>
            <person name="Qin N."/>
            <person name="Donahue G."/>
            <person name="Yang P."/>
            <person name="Li Q."/>
            <person name="Li C."/>
            <person name="Zhang P."/>
            <person name="Huang Z."/>
            <person name="Berger S.L."/>
            <person name="Reinberg D."/>
            <person name="Wang J."/>
            <person name="Liebig J."/>
        </authorList>
    </citation>
    <scope>NUCLEOTIDE SEQUENCE [LARGE SCALE GENOMIC DNA]</scope>
    <source>
        <strain evidence="1 2">R22 G/1</strain>
    </source>
</reference>
<dbReference type="InterPro" id="IPR036717">
    <property type="entry name" value="GFRP_sf"/>
</dbReference>
<evidence type="ECO:0000313" key="2">
    <source>
        <dbReference type="Proteomes" id="UP000008237"/>
    </source>
</evidence>
<sequence>MAKTTPNPNPNPKPNVKPKKVEIVVDDDDDDTFYYVGVRASPYATDCAVFGLMSNEQSALRARFPLAPESSDVINGILFKGSPFSVINALAELGYRIVCSTGESEVLWTMQREN</sequence>
<proteinExistence type="predicted"/>
<dbReference type="OrthoDB" id="9988580at2759"/>
<dbReference type="Proteomes" id="UP000008237">
    <property type="component" value="Unassembled WGS sequence"/>
</dbReference>
<dbReference type="EMBL" id="GL450531">
    <property type="protein sequence ID" value="EFN80877.1"/>
    <property type="molecule type" value="Genomic_DNA"/>
</dbReference>
<evidence type="ECO:0000313" key="1">
    <source>
        <dbReference type="EMBL" id="EFN80877.1"/>
    </source>
</evidence>
<keyword evidence="2" id="KW-1185">Reference proteome</keyword>
<dbReference type="InParanoid" id="E2BTX8"/>
<dbReference type="AlphaFoldDB" id="E2BTX8"/>
<gene>
    <name evidence="1" type="ORF">EAI_11911</name>
</gene>
<accession>E2BTX8</accession>